<feature type="compositionally biased region" description="Basic and acidic residues" evidence="1">
    <location>
        <begin position="10"/>
        <end position="20"/>
    </location>
</feature>
<organism evidence="2 3">
    <name type="scientific">Gigaspora rosea</name>
    <dbReference type="NCBI Taxonomy" id="44941"/>
    <lineage>
        <taxon>Eukaryota</taxon>
        <taxon>Fungi</taxon>
        <taxon>Fungi incertae sedis</taxon>
        <taxon>Mucoromycota</taxon>
        <taxon>Glomeromycotina</taxon>
        <taxon>Glomeromycetes</taxon>
        <taxon>Diversisporales</taxon>
        <taxon>Gigasporaceae</taxon>
        <taxon>Gigaspora</taxon>
    </lineage>
</organism>
<accession>A0A397VSI3</accession>
<gene>
    <name evidence="2" type="ORF">C2G38_2031518</name>
</gene>
<sequence length="139" mass="16136">MEYSSVDYQNRVERLLDRTRLTTTSRSETNGHVNTDKGEKKKKTKPVDSSPNVGPENKKQEKEKPRNGKQKAPRERINICRNDDNDQKKENKKDTLDDCVITDDPEDPLNDIRNLFDLECGYLNGIKFKKDEHKVSVDD</sequence>
<evidence type="ECO:0000256" key="1">
    <source>
        <dbReference type="SAM" id="MobiDB-lite"/>
    </source>
</evidence>
<evidence type="ECO:0000313" key="2">
    <source>
        <dbReference type="EMBL" id="RIB24898.1"/>
    </source>
</evidence>
<dbReference type="EMBL" id="QKWP01000197">
    <property type="protein sequence ID" value="RIB24898.1"/>
    <property type="molecule type" value="Genomic_DNA"/>
</dbReference>
<dbReference type="AlphaFoldDB" id="A0A397VSI3"/>
<dbReference type="Proteomes" id="UP000266673">
    <property type="component" value="Unassembled WGS sequence"/>
</dbReference>
<feature type="compositionally biased region" description="Basic and acidic residues" evidence="1">
    <location>
        <begin position="56"/>
        <end position="95"/>
    </location>
</feature>
<keyword evidence="3" id="KW-1185">Reference proteome</keyword>
<feature type="region of interest" description="Disordered" evidence="1">
    <location>
        <begin position="1"/>
        <end position="95"/>
    </location>
</feature>
<protein>
    <submittedName>
        <fullName evidence="2">Uncharacterized protein</fullName>
    </submittedName>
</protein>
<comment type="caution">
    <text evidence="2">The sequence shown here is derived from an EMBL/GenBank/DDBJ whole genome shotgun (WGS) entry which is preliminary data.</text>
</comment>
<proteinExistence type="predicted"/>
<reference evidence="2 3" key="1">
    <citation type="submission" date="2018-06" db="EMBL/GenBank/DDBJ databases">
        <title>Comparative genomics reveals the genomic features of Rhizophagus irregularis, R. cerebriforme, R. diaphanum and Gigaspora rosea, and their symbiotic lifestyle signature.</title>
        <authorList>
            <person name="Morin E."/>
            <person name="San Clemente H."/>
            <person name="Chen E.C.H."/>
            <person name="De La Providencia I."/>
            <person name="Hainaut M."/>
            <person name="Kuo A."/>
            <person name="Kohler A."/>
            <person name="Murat C."/>
            <person name="Tang N."/>
            <person name="Roy S."/>
            <person name="Loubradou J."/>
            <person name="Henrissat B."/>
            <person name="Grigoriev I.V."/>
            <person name="Corradi N."/>
            <person name="Roux C."/>
            <person name="Martin F.M."/>
        </authorList>
    </citation>
    <scope>NUCLEOTIDE SEQUENCE [LARGE SCALE GENOMIC DNA]</scope>
    <source>
        <strain evidence="2 3">DAOM 194757</strain>
    </source>
</reference>
<name>A0A397VSI3_9GLOM</name>
<evidence type="ECO:0000313" key="3">
    <source>
        <dbReference type="Proteomes" id="UP000266673"/>
    </source>
</evidence>